<protein>
    <submittedName>
        <fullName evidence="1">Iron aquisition yersiniabactin synthesis enzyme (Irp1,polyketide synthetase)</fullName>
        <ecNumber evidence="1">6.3.2.-</ecNumber>
    </submittedName>
</protein>
<evidence type="ECO:0000313" key="1">
    <source>
        <dbReference type="EMBL" id="STW38674.1"/>
    </source>
</evidence>
<proteinExistence type="predicted"/>
<dbReference type="EC" id="6.3.2.-" evidence="1"/>
<gene>
    <name evidence="1" type="primary">mbtB_2</name>
    <name evidence="1" type="ORF">NCTC9617_00189</name>
</gene>
<dbReference type="Proteomes" id="UP000255167">
    <property type="component" value="Unassembled WGS sequence"/>
</dbReference>
<dbReference type="SUPFAM" id="SSF52777">
    <property type="entry name" value="CoA-dependent acyltransferases"/>
    <property type="match status" value="1"/>
</dbReference>
<accession>A0A378F426</accession>
<name>A0A378F426_KLEPN</name>
<keyword evidence="1" id="KW-0436">Ligase</keyword>
<dbReference type="AlphaFoldDB" id="A0A378F426"/>
<dbReference type="Gene3D" id="3.30.559.30">
    <property type="entry name" value="Nonribosomal peptide synthetase, condensation domain"/>
    <property type="match status" value="1"/>
</dbReference>
<reference evidence="1 2" key="1">
    <citation type="submission" date="2018-06" db="EMBL/GenBank/DDBJ databases">
        <authorList>
            <consortium name="Pathogen Informatics"/>
            <person name="Doyle S."/>
        </authorList>
    </citation>
    <scope>NUCLEOTIDE SEQUENCE [LARGE SCALE GENOMIC DNA]</scope>
    <source>
        <strain evidence="1 2">NCTC9617</strain>
    </source>
</reference>
<evidence type="ECO:0000313" key="2">
    <source>
        <dbReference type="Proteomes" id="UP000255167"/>
    </source>
</evidence>
<organism evidence="1 2">
    <name type="scientific">Klebsiella pneumoniae</name>
    <dbReference type="NCBI Taxonomy" id="573"/>
    <lineage>
        <taxon>Bacteria</taxon>
        <taxon>Pseudomonadati</taxon>
        <taxon>Pseudomonadota</taxon>
        <taxon>Gammaproteobacteria</taxon>
        <taxon>Enterobacterales</taxon>
        <taxon>Enterobacteriaceae</taxon>
        <taxon>Klebsiella/Raoultella group</taxon>
        <taxon>Klebsiella</taxon>
        <taxon>Klebsiella pneumoniae complex</taxon>
    </lineage>
</organism>
<dbReference type="GO" id="GO:0016874">
    <property type="term" value="F:ligase activity"/>
    <property type="evidence" value="ECO:0007669"/>
    <property type="project" value="UniProtKB-KW"/>
</dbReference>
<dbReference type="EMBL" id="UGNC01000003">
    <property type="protein sequence ID" value="STW38674.1"/>
    <property type="molecule type" value="Genomic_DNA"/>
</dbReference>
<sequence>MLTQFSDDEDFILNLPLFNREPLHTSVPALVGDFTSSVLLAWRGSNPGSFLERAQRLQQQFRQDAAHACFSGVEVLREAARVRGQQQFAPVVFTSALGLGELSANASSRPLGSPAGLFHRGHRCGWMHKLPS</sequence>